<feature type="compositionally biased region" description="Pro residues" evidence="7">
    <location>
        <begin position="51"/>
        <end position="69"/>
    </location>
</feature>
<evidence type="ECO:0000313" key="10">
    <source>
        <dbReference type="EMBL" id="CAN97776.1"/>
    </source>
</evidence>
<feature type="transmembrane region" description="Helical" evidence="8">
    <location>
        <begin position="118"/>
        <end position="137"/>
    </location>
</feature>
<keyword evidence="11" id="KW-1185">Reference proteome</keyword>
<gene>
    <name evidence="10" type="ordered locus">sce7607</name>
</gene>
<organism evidence="10 11">
    <name type="scientific">Sorangium cellulosum (strain So ce56)</name>
    <name type="common">Polyangium cellulosum (strain So ce56)</name>
    <dbReference type="NCBI Taxonomy" id="448385"/>
    <lineage>
        <taxon>Bacteria</taxon>
        <taxon>Pseudomonadati</taxon>
        <taxon>Myxococcota</taxon>
        <taxon>Polyangia</taxon>
        <taxon>Polyangiales</taxon>
        <taxon>Polyangiaceae</taxon>
        <taxon>Sorangium</taxon>
    </lineage>
</organism>
<dbReference type="AlphaFoldDB" id="A9F567"/>
<evidence type="ECO:0000256" key="8">
    <source>
        <dbReference type="SAM" id="Phobius"/>
    </source>
</evidence>
<feature type="region of interest" description="Disordered" evidence="7">
    <location>
        <begin position="82"/>
        <end position="111"/>
    </location>
</feature>
<evidence type="ECO:0000256" key="2">
    <source>
        <dbReference type="ARBA" id="ARBA00022692"/>
    </source>
</evidence>
<keyword evidence="5 8" id="KW-0472">Membrane</keyword>
<comment type="subcellular location">
    <subcellularLocation>
        <location evidence="1">Membrane</location>
        <topology evidence="1">Multi-pass membrane protein</topology>
    </subcellularLocation>
</comment>
<keyword evidence="3" id="KW-0732">Signal</keyword>
<feature type="region of interest" description="Disordered" evidence="7">
    <location>
        <begin position="1"/>
        <end position="69"/>
    </location>
</feature>
<dbReference type="PANTHER" id="PTHR21016:SF7">
    <property type="entry name" value="TM2 DOMAIN-CONTAINING PROTEIN 3"/>
    <property type="match status" value="1"/>
</dbReference>
<evidence type="ECO:0000313" key="11">
    <source>
        <dbReference type="Proteomes" id="UP000002139"/>
    </source>
</evidence>
<dbReference type="PANTHER" id="PTHR21016">
    <property type="entry name" value="BETA-AMYLOID BINDING PROTEIN-RELATED"/>
    <property type="match status" value="1"/>
</dbReference>
<reference evidence="10 11" key="1">
    <citation type="journal article" date="2007" name="Nat. Biotechnol.">
        <title>Complete genome sequence of the myxobacterium Sorangium cellulosum.</title>
        <authorList>
            <person name="Schneiker S."/>
            <person name="Perlova O."/>
            <person name="Kaiser O."/>
            <person name="Gerth K."/>
            <person name="Alici A."/>
            <person name="Altmeyer M.O."/>
            <person name="Bartels D."/>
            <person name="Bekel T."/>
            <person name="Beyer S."/>
            <person name="Bode E."/>
            <person name="Bode H.B."/>
            <person name="Bolten C.J."/>
            <person name="Choudhuri J.V."/>
            <person name="Doss S."/>
            <person name="Elnakady Y.A."/>
            <person name="Frank B."/>
            <person name="Gaigalat L."/>
            <person name="Goesmann A."/>
            <person name="Groeger C."/>
            <person name="Gross F."/>
            <person name="Jelsbak L."/>
            <person name="Jelsbak L."/>
            <person name="Kalinowski J."/>
            <person name="Kegler C."/>
            <person name="Knauber T."/>
            <person name="Konietzny S."/>
            <person name="Kopp M."/>
            <person name="Krause L."/>
            <person name="Krug D."/>
            <person name="Linke B."/>
            <person name="Mahmud T."/>
            <person name="Martinez-Arias R."/>
            <person name="McHardy A.C."/>
            <person name="Merai M."/>
            <person name="Meyer F."/>
            <person name="Mormann S."/>
            <person name="Munoz-Dorado J."/>
            <person name="Perez J."/>
            <person name="Pradella S."/>
            <person name="Rachid S."/>
            <person name="Raddatz G."/>
            <person name="Rosenau F."/>
            <person name="Rueckert C."/>
            <person name="Sasse F."/>
            <person name="Scharfe M."/>
            <person name="Schuster S.C."/>
            <person name="Suen G."/>
            <person name="Treuner-Lange A."/>
            <person name="Velicer G.J."/>
            <person name="Vorholter F.-J."/>
            <person name="Weissman K.J."/>
            <person name="Welch R.D."/>
            <person name="Wenzel S.C."/>
            <person name="Whitworth D.E."/>
            <person name="Wilhelm S."/>
            <person name="Wittmann C."/>
            <person name="Bloecker H."/>
            <person name="Puehler A."/>
            <person name="Mueller R."/>
        </authorList>
    </citation>
    <scope>NUCLEOTIDE SEQUENCE [LARGE SCALE GENOMIC DNA]</scope>
    <source>
        <strain evidence="11">So ce56</strain>
    </source>
</reference>
<sequence length="254" mass="25146">MSTSGGGVPPGGGGWGNAGGGWGNGGWGSSPPGGQGVAPGGGGGASSAGGTPPPGGYPPPGAGYPPPGAGYPPPGAGWGAPPGGYGAPPGGGWGPPPAHGGGPPHGAPAQAYSDKDQATAFMLAVFLGTFGVDRFYLGQTGLGLLKLFTCGGLGFWSLIDTILIGTGSMRDAQGLVLRRDAPVGHPTKSQSTLFLLSYFLGYFGVDRFYLGQTGLGIAKLLTCGGLGIWSLIDILMIGMGRFRDAEGNSLRFER</sequence>
<feature type="domain" description="TM2" evidence="9">
    <location>
        <begin position="114"/>
        <end position="162"/>
    </location>
</feature>
<evidence type="ECO:0000256" key="7">
    <source>
        <dbReference type="SAM" id="MobiDB-lite"/>
    </source>
</evidence>
<dbReference type="STRING" id="448385.sce7607"/>
<name>A9F567_SORC5</name>
<feature type="transmembrane region" description="Helical" evidence="8">
    <location>
        <begin position="143"/>
        <end position="166"/>
    </location>
</feature>
<evidence type="ECO:0000256" key="5">
    <source>
        <dbReference type="ARBA" id="ARBA00023136"/>
    </source>
</evidence>
<dbReference type="eggNOG" id="COG2314">
    <property type="taxonomic scope" value="Bacteria"/>
</dbReference>
<proteinExistence type="predicted"/>
<evidence type="ECO:0000256" key="3">
    <source>
        <dbReference type="ARBA" id="ARBA00022729"/>
    </source>
</evidence>
<evidence type="ECO:0000256" key="6">
    <source>
        <dbReference type="ARBA" id="ARBA00023180"/>
    </source>
</evidence>
<dbReference type="InterPro" id="IPR007829">
    <property type="entry name" value="TM2"/>
</dbReference>
<evidence type="ECO:0000256" key="1">
    <source>
        <dbReference type="ARBA" id="ARBA00004141"/>
    </source>
</evidence>
<dbReference type="RefSeq" id="WP_012240215.1">
    <property type="nucleotide sequence ID" value="NC_010162.1"/>
</dbReference>
<dbReference type="HOGENOM" id="CLU_1093723_0_0_7"/>
<dbReference type="EMBL" id="AM746676">
    <property type="protein sequence ID" value="CAN97776.1"/>
    <property type="molecule type" value="Genomic_DNA"/>
</dbReference>
<dbReference type="GO" id="GO:0016020">
    <property type="term" value="C:membrane"/>
    <property type="evidence" value="ECO:0007669"/>
    <property type="project" value="UniProtKB-SubCell"/>
</dbReference>
<keyword evidence="6" id="KW-0325">Glycoprotein</keyword>
<feature type="domain" description="TM2" evidence="9">
    <location>
        <begin position="187"/>
        <end position="234"/>
    </location>
</feature>
<accession>A9F567</accession>
<keyword evidence="4 8" id="KW-1133">Transmembrane helix</keyword>
<feature type="compositionally biased region" description="Gly residues" evidence="7">
    <location>
        <begin position="1"/>
        <end position="47"/>
    </location>
</feature>
<feature type="transmembrane region" description="Helical" evidence="8">
    <location>
        <begin position="217"/>
        <end position="237"/>
    </location>
</feature>
<dbReference type="KEGG" id="scl:sce7607"/>
<evidence type="ECO:0000256" key="4">
    <source>
        <dbReference type="ARBA" id="ARBA00022989"/>
    </source>
</evidence>
<dbReference type="InterPro" id="IPR050932">
    <property type="entry name" value="TM2D1-3-like"/>
</dbReference>
<evidence type="ECO:0000259" key="9">
    <source>
        <dbReference type="Pfam" id="PF05154"/>
    </source>
</evidence>
<feature type="compositionally biased region" description="Gly residues" evidence="7">
    <location>
        <begin position="82"/>
        <end position="104"/>
    </location>
</feature>
<keyword evidence="2 8" id="KW-0812">Transmembrane</keyword>
<protein>
    <submittedName>
        <fullName evidence="10">Membrane protein with TM2 domain</fullName>
    </submittedName>
</protein>
<dbReference type="Pfam" id="PF05154">
    <property type="entry name" value="TM2"/>
    <property type="match status" value="2"/>
</dbReference>
<dbReference type="Proteomes" id="UP000002139">
    <property type="component" value="Chromosome"/>
</dbReference>